<dbReference type="GO" id="GO:0017000">
    <property type="term" value="P:antibiotic biosynthetic process"/>
    <property type="evidence" value="ECO:0007669"/>
    <property type="project" value="UniProtKB-ARBA"/>
</dbReference>
<accession>A0A9X1PVJ6</accession>
<organism evidence="5 6">
    <name type="scientific">Streptomyces muensis</name>
    <dbReference type="NCBI Taxonomy" id="1077944"/>
    <lineage>
        <taxon>Bacteria</taxon>
        <taxon>Bacillati</taxon>
        <taxon>Actinomycetota</taxon>
        <taxon>Actinomycetes</taxon>
        <taxon>Kitasatosporales</taxon>
        <taxon>Streptomycetaceae</taxon>
        <taxon>Streptomyces</taxon>
    </lineage>
</organism>
<dbReference type="AlphaFoldDB" id="A0A9X1PVJ6"/>
<dbReference type="GO" id="GO:0031177">
    <property type="term" value="F:phosphopantetheine binding"/>
    <property type="evidence" value="ECO:0007669"/>
    <property type="project" value="InterPro"/>
</dbReference>
<evidence type="ECO:0000256" key="3">
    <source>
        <dbReference type="ARBA" id="ARBA00022598"/>
    </source>
</evidence>
<dbReference type="GO" id="GO:0005737">
    <property type="term" value="C:cytoplasm"/>
    <property type="evidence" value="ECO:0007669"/>
    <property type="project" value="TreeGrafter"/>
</dbReference>
<dbReference type="GO" id="GO:0043041">
    <property type="term" value="P:amino acid activation for nonribosomal peptide biosynthetic process"/>
    <property type="evidence" value="ECO:0007669"/>
    <property type="project" value="TreeGrafter"/>
</dbReference>
<dbReference type="InterPro" id="IPR020806">
    <property type="entry name" value="PKS_PP-bd"/>
</dbReference>
<evidence type="ECO:0000259" key="4">
    <source>
        <dbReference type="PROSITE" id="PS50075"/>
    </source>
</evidence>
<comment type="caution">
    <text evidence="5">The sequence shown here is derived from an EMBL/GenBank/DDBJ whole genome shotgun (WGS) entry which is preliminary data.</text>
</comment>
<keyword evidence="2" id="KW-0597">Phosphoprotein</keyword>
<dbReference type="InterPro" id="IPR009081">
    <property type="entry name" value="PP-bd_ACP"/>
</dbReference>
<evidence type="ECO:0000313" key="5">
    <source>
        <dbReference type="EMBL" id="MCF1593806.1"/>
    </source>
</evidence>
<dbReference type="SMART" id="SM00823">
    <property type="entry name" value="PKS_PP"/>
    <property type="match status" value="1"/>
</dbReference>
<gene>
    <name evidence="5" type="ORF">L0P92_09525</name>
</gene>
<dbReference type="PROSITE" id="PS00012">
    <property type="entry name" value="PHOSPHOPANTETHEINE"/>
    <property type="match status" value="1"/>
</dbReference>
<keyword evidence="3" id="KW-0436">Ligase</keyword>
<dbReference type="Pfam" id="PF00550">
    <property type="entry name" value="PP-binding"/>
    <property type="match status" value="1"/>
</dbReference>
<dbReference type="InterPro" id="IPR006162">
    <property type="entry name" value="Ppantetheine_attach_site"/>
</dbReference>
<dbReference type="GO" id="GO:0016874">
    <property type="term" value="F:ligase activity"/>
    <property type="evidence" value="ECO:0007669"/>
    <property type="project" value="UniProtKB-KW"/>
</dbReference>
<dbReference type="PROSITE" id="PS50075">
    <property type="entry name" value="CARRIER"/>
    <property type="match status" value="1"/>
</dbReference>
<proteinExistence type="predicted"/>
<dbReference type="EMBL" id="JAKEIP010000024">
    <property type="protein sequence ID" value="MCF1593806.1"/>
    <property type="molecule type" value="Genomic_DNA"/>
</dbReference>
<dbReference type="GO" id="GO:0044550">
    <property type="term" value="P:secondary metabolite biosynthetic process"/>
    <property type="evidence" value="ECO:0007669"/>
    <property type="project" value="TreeGrafter"/>
</dbReference>
<dbReference type="RefSeq" id="WP_234762090.1">
    <property type="nucleotide sequence ID" value="NZ_JAKEIP010000024.1"/>
</dbReference>
<dbReference type="InterPro" id="IPR036736">
    <property type="entry name" value="ACP-like_sf"/>
</dbReference>
<dbReference type="PANTHER" id="PTHR45527">
    <property type="entry name" value="NONRIBOSOMAL PEPTIDE SYNTHETASE"/>
    <property type="match status" value="1"/>
</dbReference>
<sequence length="91" mass="9585">MTNDNEFRNSMDALVVDSARTLTGNANINLDDDFFDAGGNSITAIRLARTLSEELGTGADVRVVFRNPVLRDLSEALGRQGGQAATGAGQA</sequence>
<dbReference type="Proteomes" id="UP001139384">
    <property type="component" value="Unassembled WGS sequence"/>
</dbReference>
<evidence type="ECO:0000256" key="1">
    <source>
        <dbReference type="ARBA" id="ARBA00022450"/>
    </source>
</evidence>
<dbReference type="Gene3D" id="1.10.1200.10">
    <property type="entry name" value="ACP-like"/>
    <property type="match status" value="1"/>
</dbReference>
<feature type="domain" description="Carrier" evidence="4">
    <location>
        <begin position="6"/>
        <end position="81"/>
    </location>
</feature>
<keyword evidence="1" id="KW-0596">Phosphopantetheine</keyword>
<dbReference type="PANTHER" id="PTHR45527:SF10">
    <property type="entry name" value="PYOCHELIN SYNTHASE PCHF"/>
    <property type="match status" value="1"/>
</dbReference>
<evidence type="ECO:0000313" key="6">
    <source>
        <dbReference type="Proteomes" id="UP001139384"/>
    </source>
</evidence>
<protein>
    <submittedName>
        <fullName evidence="5">Phosphopantetheine-binding protein</fullName>
    </submittedName>
</protein>
<reference evidence="5" key="1">
    <citation type="submission" date="2022-01" db="EMBL/GenBank/DDBJ databases">
        <title>Draft Genome Sequences of Seven Type Strains of the Genus Streptomyces.</title>
        <authorList>
            <person name="Aziz S."/>
            <person name="Coretto E."/>
            <person name="Chronakova A."/>
            <person name="Sproer C."/>
            <person name="Huber K."/>
            <person name="Nouioui I."/>
            <person name="Gross H."/>
        </authorList>
    </citation>
    <scope>NUCLEOTIDE SEQUENCE</scope>
    <source>
        <strain evidence="5">DSM 103493</strain>
    </source>
</reference>
<evidence type="ECO:0000256" key="2">
    <source>
        <dbReference type="ARBA" id="ARBA00022553"/>
    </source>
</evidence>
<dbReference type="SUPFAM" id="SSF47336">
    <property type="entry name" value="ACP-like"/>
    <property type="match status" value="1"/>
</dbReference>
<keyword evidence="6" id="KW-1185">Reference proteome</keyword>
<name>A0A9X1PVJ6_STRM4</name>